<protein>
    <recommendedName>
        <fullName evidence="2">GCK domain-containing protein</fullName>
    </recommendedName>
</protein>
<organism evidence="3 4">
    <name type="scientific">Brassica cretica</name>
    <name type="common">Mustard</name>
    <dbReference type="NCBI Taxonomy" id="69181"/>
    <lineage>
        <taxon>Eukaryota</taxon>
        <taxon>Viridiplantae</taxon>
        <taxon>Streptophyta</taxon>
        <taxon>Embryophyta</taxon>
        <taxon>Tracheophyta</taxon>
        <taxon>Spermatophyta</taxon>
        <taxon>Magnoliopsida</taxon>
        <taxon>eudicotyledons</taxon>
        <taxon>Gunneridae</taxon>
        <taxon>Pentapetalae</taxon>
        <taxon>rosids</taxon>
        <taxon>malvids</taxon>
        <taxon>Brassicales</taxon>
        <taxon>Brassicaceae</taxon>
        <taxon>Brassiceae</taxon>
        <taxon>Brassica</taxon>
    </lineage>
</organism>
<gene>
    <name evidence="3" type="ORF">F2Q69_00060970</name>
</gene>
<dbReference type="Proteomes" id="UP000712600">
    <property type="component" value="Unassembled WGS sequence"/>
</dbReference>
<dbReference type="Pfam" id="PF07802">
    <property type="entry name" value="GCK"/>
    <property type="match status" value="1"/>
</dbReference>
<dbReference type="InterPro" id="IPR012891">
    <property type="entry name" value="GCK_dom"/>
</dbReference>
<evidence type="ECO:0000313" key="3">
    <source>
        <dbReference type="EMBL" id="KAF3574399.1"/>
    </source>
</evidence>
<feature type="region of interest" description="Disordered" evidence="1">
    <location>
        <begin position="1"/>
        <end position="24"/>
    </location>
</feature>
<sequence length="150" mass="17478">MGITSSIQFPPAKPEQEKPEEYSDWPYSVRTNGDLLIKNIHGLFPPRAGESSTEEEAAEARYFEFMRGGGCKDVFNALEDCERPRSTKCKEIAGMLFNCMYSHPDYYQPVIALWEAFYKQLAKDLEVFHAKKQREERFEKANLFKGFKRF</sequence>
<evidence type="ECO:0000313" key="4">
    <source>
        <dbReference type="Proteomes" id="UP000712600"/>
    </source>
</evidence>
<name>A0A8S9RNI6_BRACR</name>
<accession>A0A8S9RNI6</accession>
<dbReference type="PANTHER" id="PTHR34357:SF2">
    <property type="entry name" value="F26F24.3-RELATED"/>
    <property type="match status" value="1"/>
</dbReference>
<evidence type="ECO:0000259" key="2">
    <source>
        <dbReference type="SMART" id="SM01227"/>
    </source>
</evidence>
<feature type="domain" description="GCK" evidence="2">
    <location>
        <begin position="58"/>
        <end position="125"/>
    </location>
</feature>
<dbReference type="SMART" id="SM01227">
    <property type="entry name" value="GCK"/>
    <property type="match status" value="1"/>
</dbReference>
<dbReference type="AlphaFoldDB" id="A0A8S9RNI6"/>
<comment type="caution">
    <text evidence="3">The sequence shown here is derived from an EMBL/GenBank/DDBJ whole genome shotgun (WGS) entry which is preliminary data.</text>
</comment>
<reference evidence="3" key="1">
    <citation type="submission" date="2019-12" db="EMBL/GenBank/DDBJ databases">
        <title>Genome sequencing and annotation of Brassica cretica.</title>
        <authorList>
            <person name="Studholme D.J."/>
            <person name="Sarris P."/>
        </authorList>
    </citation>
    <scope>NUCLEOTIDE SEQUENCE</scope>
    <source>
        <strain evidence="3">PFS-109/04</strain>
        <tissue evidence="3">Leaf</tissue>
    </source>
</reference>
<dbReference type="EMBL" id="QGKX02000095">
    <property type="protein sequence ID" value="KAF3574399.1"/>
    <property type="molecule type" value="Genomic_DNA"/>
</dbReference>
<evidence type="ECO:0000256" key="1">
    <source>
        <dbReference type="SAM" id="MobiDB-lite"/>
    </source>
</evidence>
<dbReference type="PANTHER" id="PTHR34357">
    <property type="entry name" value="F7A19.14 PROTEIN-RELATED"/>
    <property type="match status" value="1"/>
</dbReference>
<proteinExistence type="predicted"/>